<dbReference type="RefSeq" id="WP_069831841.1">
    <property type="nucleotide sequence ID" value="NZ_MDJD01000054.1"/>
</dbReference>
<dbReference type="Proteomes" id="UP000095713">
    <property type="component" value="Unassembled WGS sequence"/>
</dbReference>
<keyword evidence="5 7" id="KW-1133">Transmembrane helix</keyword>
<evidence type="ECO:0000256" key="7">
    <source>
        <dbReference type="SAM" id="Phobius"/>
    </source>
</evidence>
<name>A0A1E5SJ63_9FLAO</name>
<reference evidence="8 9" key="1">
    <citation type="submission" date="2016-05" db="EMBL/GenBank/DDBJ databases">
        <title>Draft Genome Sequence of Algibacter sp. Strain SK-16 Isolated from the Surface Water of Aburatsubo Inlet.</title>
        <authorList>
            <person name="Wong S.-K."/>
            <person name="Yoshizawa S."/>
            <person name="Nakajima Y."/>
            <person name="Ogura Y."/>
            <person name="Tetsuya H."/>
            <person name="Hamasaki K."/>
        </authorList>
    </citation>
    <scope>NUCLEOTIDE SEQUENCE [LARGE SCALE GENOMIC DNA]</scope>
    <source>
        <strain evidence="8 9">SK-16</strain>
    </source>
</reference>
<dbReference type="AlphaFoldDB" id="A0A1E5SJ63"/>
<gene>
    <name evidence="8" type="ORF">A8C32_08265</name>
</gene>
<keyword evidence="6 7" id="KW-0472">Membrane</keyword>
<evidence type="ECO:0000313" key="9">
    <source>
        <dbReference type="Proteomes" id="UP000095713"/>
    </source>
</evidence>
<evidence type="ECO:0000256" key="6">
    <source>
        <dbReference type="ARBA" id="ARBA00023136"/>
    </source>
</evidence>
<keyword evidence="4 7" id="KW-0812">Transmembrane</keyword>
<feature type="transmembrane region" description="Helical" evidence="7">
    <location>
        <begin position="46"/>
        <end position="66"/>
    </location>
</feature>
<sequence length="132" mass="14287">MNKNNDLGLLIIRLSIGILMLLHGIAKLKGVSFIEGMLSDKGLPSFLAYGVYVTEIIAPISIIVGYRTRLAGFLLAFGVLFAMLLVHSSDIVSLNQHGGWGVELLGLYLFGVVALFFTGSGKYAISSTHKWD</sequence>
<evidence type="ECO:0000256" key="5">
    <source>
        <dbReference type="ARBA" id="ARBA00022989"/>
    </source>
</evidence>
<dbReference type="PANTHER" id="PTHR33452">
    <property type="entry name" value="OXIDOREDUCTASE CATD-RELATED"/>
    <property type="match status" value="1"/>
</dbReference>
<evidence type="ECO:0000256" key="2">
    <source>
        <dbReference type="ARBA" id="ARBA00006679"/>
    </source>
</evidence>
<protein>
    <submittedName>
        <fullName evidence="8">DoxX family protein</fullName>
    </submittedName>
</protein>
<dbReference type="STRING" id="1849968.A8C32_08265"/>
<dbReference type="InterPro" id="IPR032808">
    <property type="entry name" value="DoxX"/>
</dbReference>
<dbReference type="OrthoDB" id="280866at2"/>
<dbReference type="InterPro" id="IPR051907">
    <property type="entry name" value="DoxX-like_oxidoreductase"/>
</dbReference>
<evidence type="ECO:0000313" key="8">
    <source>
        <dbReference type="EMBL" id="OEJ99158.1"/>
    </source>
</evidence>
<keyword evidence="3" id="KW-1003">Cell membrane</keyword>
<feature type="transmembrane region" description="Helical" evidence="7">
    <location>
        <begin position="73"/>
        <end position="93"/>
    </location>
</feature>
<evidence type="ECO:0000256" key="3">
    <source>
        <dbReference type="ARBA" id="ARBA00022475"/>
    </source>
</evidence>
<dbReference type="GO" id="GO:0005886">
    <property type="term" value="C:plasma membrane"/>
    <property type="evidence" value="ECO:0007669"/>
    <property type="project" value="UniProtKB-SubCell"/>
</dbReference>
<dbReference type="EMBL" id="MDJD01000054">
    <property type="protein sequence ID" value="OEJ99158.1"/>
    <property type="molecule type" value="Genomic_DNA"/>
</dbReference>
<comment type="similarity">
    <text evidence="2">Belongs to the DoxX family.</text>
</comment>
<evidence type="ECO:0000256" key="4">
    <source>
        <dbReference type="ARBA" id="ARBA00022692"/>
    </source>
</evidence>
<evidence type="ECO:0000256" key="1">
    <source>
        <dbReference type="ARBA" id="ARBA00004651"/>
    </source>
</evidence>
<keyword evidence="9" id="KW-1185">Reference proteome</keyword>
<feature type="transmembrane region" description="Helical" evidence="7">
    <location>
        <begin position="105"/>
        <end position="125"/>
    </location>
</feature>
<dbReference type="Pfam" id="PF07681">
    <property type="entry name" value="DoxX"/>
    <property type="match status" value="1"/>
</dbReference>
<comment type="caution">
    <text evidence="8">The sequence shown here is derived from an EMBL/GenBank/DDBJ whole genome shotgun (WGS) entry which is preliminary data.</text>
</comment>
<organism evidence="8 9">
    <name type="scientific">Flavivirga aquatica</name>
    <dbReference type="NCBI Taxonomy" id="1849968"/>
    <lineage>
        <taxon>Bacteria</taxon>
        <taxon>Pseudomonadati</taxon>
        <taxon>Bacteroidota</taxon>
        <taxon>Flavobacteriia</taxon>
        <taxon>Flavobacteriales</taxon>
        <taxon>Flavobacteriaceae</taxon>
        <taxon>Flavivirga</taxon>
    </lineage>
</organism>
<accession>A0A1E5SJ63</accession>
<feature type="transmembrane region" description="Helical" evidence="7">
    <location>
        <begin position="7"/>
        <end position="26"/>
    </location>
</feature>
<comment type="subcellular location">
    <subcellularLocation>
        <location evidence="1">Cell membrane</location>
        <topology evidence="1">Multi-pass membrane protein</topology>
    </subcellularLocation>
</comment>
<dbReference type="PANTHER" id="PTHR33452:SF1">
    <property type="entry name" value="INNER MEMBRANE PROTEIN YPHA-RELATED"/>
    <property type="match status" value="1"/>
</dbReference>
<proteinExistence type="inferred from homology"/>